<evidence type="ECO:0000313" key="2">
    <source>
        <dbReference type="EMBL" id="GET87586.1"/>
    </source>
</evidence>
<gene>
    <name evidence="2" type="ORF">LtaPh_1703300</name>
</gene>
<proteinExistence type="predicted"/>
<feature type="region of interest" description="Disordered" evidence="1">
    <location>
        <begin position="1233"/>
        <end position="1268"/>
    </location>
</feature>
<feature type="compositionally biased region" description="Low complexity" evidence="1">
    <location>
        <begin position="882"/>
        <end position="891"/>
    </location>
</feature>
<organism evidence="2 3">
    <name type="scientific">Leishmania tarentolae</name>
    <name type="common">Sauroleishmania tarentolae</name>
    <dbReference type="NCBI Taxonomy" id="5689"/>
    <lineage>
        <taxon>Eukaryota</taxon>
        <taxon>Discoba</taxon>
        <taxon>Euglenozoa</taxon>
        <taxon>Kinetoplastea</taxon>
        <taxon>Metakinetoplastina</taxon>
        <taxon>Trypanosomatida</taxon>
        <taxon>Trypanosomatidae</taxon>
        <taxon>Leishmaniinae</taxon>
        <taxon>Leishmania</taxon>
        <taxon>lizard Leishmania</taxon>
    </lineage>
</organism>
<feature type="region of interest" description="Disordered" evidence="1">
    <location>
        <begin position="448"/>
        <end position="477"/>
    </location>
</feature>
<feature type="compositionally biased region" description="Pro residues" evidence="1">
    <location>
        <begin position="892"/>
        <end position="903"/>
    </location>
</feature>
<feature type="compositionally biased region" description="Basic and acidic residues" evidence="1">
    <location>
        <begin position="448"/>
        <end position="459"/>
    </location>
</feature>
<evidence type="ECO:0000313" key="3">
    <source>
        <dbReference type="Proteomes" id="UP000419144"/>
    </source>
</evidence>
<feature type="compositionally biased region" description="Polar residues" evidence="1">
    <location>
        <begin position="592"/>
        <end position="615"/>
    </location>
</feature>
<dbReference type="EMBL" id="BLBS01000022">
    <property type="protein sequence ID" value="GET87586.1"/>
    <property type="molecule type" value="Genomic_DNA"/>
</dbReference>
<comment type="caution">
    <text evidence="2">The sequence shown here is derived from an EMBL/GenBank/DDBJ whole genome shotgun (WGS) entry which is preliminary data.</text>
</comment>
<feature type="region of interest" description="Disordered" evidence="1">
    <location>
        <begin position="31"/>
        <end position="65"/>
    </location>
</feature>
<feature type="region of interest" description="Disordered" evidence="1">
    <location>
        <begin position="1011"/>
        <end position="1057"/>
    </location>
</feature>
<feature type="compositionally biased region" description="Polar residues" evidence="1">
    <location>
        <begin position="1355"/>
        <end position="1398"/>
    </location>
</feature>
<reference evidence="2" key="1">
    <citation type="submission" date="2019-11" db="EMBL/GenBank/DDBJ databases">
        <title>Leishmania tarentolae CDS.</title>
        <authorList>
            <person name="Goto Y."/>
            <person name="Yamagishi J."/>
        </authorList>
    </citation>
    <scope>NUCLEOTIDE SEQUENCE [LARGE SCALE GENOMIC DNA]</scope>
    <source>
        <strain evidence="2">Parrot Tar II</strain>
    </source>
</reference>
<feature type="region of interest" description="Disordered" evidence="1">
    <location>
        <begin position="162"/>
        <end position="189"/>
    </location>
</feature>
<accession>A0A640KD08</accession>
<feature type="region of interest" description="Disordered" evidence="1">
    <location>
        <begin position="1099"/>
        <end position="1129"/>
    </location>
</feature>
<feature type="region of interest" description="Disordered" evidence="1">
    <location>
        <begin position="85"/>
        <end position="111"/>
    </location>
</feature>
<feature type="region of interest" description="Disordered" evidence="1">
    <location>
        <begin position="869"/>
        <end position="921"/>
    </location>
</feature>
<protein>
    <recommendedName>
        <fullName evidence="4">CFA20 domain-containing protein</fullName>
    </recommendedName>
</protein>
<feature type="compositionally biased region" description="Polar residues" evidence="1">
    <location>
        <begin position="307"/>
        <end position="316"/>
    </location>
</feature>
<feature type="region of interest" description="Disordered" evidence="1">
    <location>
        <begin position="307"/>
        <end position="330"/>
    </location>
</feature>
<dbReference type="OrthoDB" id="266986at2759"/>
<name>A0A640KD08_LEITA</name>
<evidence type="ECO:0000256" key="1">
    <source>
        <dbReference type="SAM" id="MobiDB-lite"/>
    </source>
</evidence>
<feature type="region of interest" description="Disordered" evidence="1">
    <location>
        <begin position="590"/>
        <end position="622"/>
    </location>
</feature>
<keyword evidence="3" id="KW-1185">Reference proteome</keyword>
<evidence type="ECO:0008006" key="4">
    <source>
        <dbReference type="Google" id="ProtNLM"/>
    </source>
</evidence>
<dbReference type="Proteomes" id="UP000419144">
    <property type="component" value="Unassembled WGS sequence"/>
</dbReference>
<dbReference type="VEuPathDB" id="TriTrypDB:LtaPh_1703300"/>
<feature type="region of interest" description="Disordered" evidence="1">
    <location>
        <begin position="1280"/>
        <end position="1403"/>
    </location>
</feature>
<sequence length="1443" mass="149488">MNAYFFSHHVPPPPTPSQLVRAAVVVAGGQREGLRQSKQRQAYTSPSEYVRAPCTKDEGCGGANEKAATQPYRGVGDASMYTASTPPAASRVGTAVIGSKPPPNTTYTLPSLRSTVPAASTVDAAPHRAVPCRVLFSPQGPRPLEGLKTVTLKSSGDAAAVASRRGSLRDRGPSLNRLSTGGPPSSAAALASRQSSSGIRCVYDRDTRSQLLHITPGTEADFSSCMRLPALAVTLAPVSGAASTPVLFADTAMHTIVVVQFCVAAPTLSTAARHQADAARRQLPESTILPPGSFYIELVLRASTSSNTARGRSNTKGSDSSGGSGGYRLRFTNTGHTVQRHTHHTKIPLQCIRTAQWVQLFFDLEALLQSCKASGAVVAGGTHFRLQQLRIGSGGSAASTGGIYVRRIIAGHGLQLPHPTIDHLVTAAGVPGVVPLMATTNGFTQEMVRDADGDGHSYRQDSGALQQRSSSSSGSFWAPPEALRLPAEVGESLCVFVRTGDENILSQAPVPLNSTEEQSQEDKMHTRDGNNIVEAMRAGWKESNSAGHTDTNVTEWAEDMTQPAARRQEAHAVTTTLRKPVTLPSSAGLPLYQSQSCQPDLDQQQSAALPNSYQKQPEDEAAAALVGKRQPNQLKVLHHTALELLRMGSHQEQSQPPLAHQFSNSGAAAHSLTATIPPSPFSLSASPCPSPADTSSLSASDDAEMFVVREVSASEQLAPATPPQYPTNQLMTGKPPLRSTPSQPPVSDKAMHHALGVGRTDAMGPLHVGKDAGIGATNKKDFSAPEAVGETGLLFSTTSSNTATAATTPETSVLSVVSYSSAVELIDAMHERVRHIHMILAGMEEEASATAAAAAAASTVVQPLVKPSQLRNVTPPPTAQGARPAVRTATPAAPPLLPPPPPYTDATATHSFSSAPSEPVRTTPAELMEAVLCGMPPDSVASTVAVSNLPPMSPTAAAETKKCGSVAHVAVAEGTATALATPGDTNAILELWSSTERPLCLPTSFQQPATAAAQRAPLAERLHAHQAAPSSSSSAGSCSVGGGGDNGGVHDAPSAVIPPPISAATSWTFHSASLTPQTPSVLMAPTTFGAVGGALPGAGGALPSHTTGAQKGDAAPLSHQAPRPLSGAPIPAPDIGATMVPPFTSLGHVTKAVVWRRPVPVPGHPPSVGYATQRALQDEVRLTDTPLSRRAPTPGAEGGGAGRIVAWSARQKPRPTSSGMHTPLSAALASQLDVAPKQESHQSSNDGGQLYAGAQALPPPPSGGSFSTVSSFQMWLPSSSMPTLSASRGRYPSTITPFSGGGDRHCHPSSDSSSGAGGGPRPPRLGIAAGCSSARPPMPHPSVARMPQADAAERVTSSSAVKTVGSSPIAQQQQQREQPTTFGFSTADSAGTPPQHTSMSHHEAPLHDAFPSEKVGKGEGRYVYDGVLQCYLDLETNAYVDKM</sequence>